<gene>
    <name evidence="2" type="ORF">HGR00_25125</name>
</gene>
<dbReference type="EMBL" id="JABBZM010000030">
    <property type="protein sequence ID" value="NMV41203.1"/>
    <property type="molecule type" value="Genomic_DNA"/>
</dbReference>
<accession>A0A848P7N1</accession>
<name>A0A848P7N1_9RALS</name>
<dbReference type="InterPro" id="IPR047111">
    <property type="entry name" value="YbaP-like"/>
</dbReference>
<dbReference type="AlphaFoldDB" id="A0A848P7N1"/>
<keyword evidence="1" id="KW-0732">Signal</keyword>
<dbReference type="InterPro" id="IPR002816">
    <property type="entry name" value="TraB/PrgY/GumN_fam"/>
</dbReference>
<dbReference type="RefSeq" id="WP_012435603.1">
    <property type="nucleotide sequence ID" value="NZ_JABBZM010000030.1"/>
</dbReference>
<proteinExistence type="predicted"/>
<feature type="signal peptide" evidence="1">
    <location>
        <begin position="1"/>
        <end position="30"/>
    </location>
</feature>
<dbReference type="Pfam" id="PF01963">
    <property type="entry name" value="TraB_PrgY_gumN"/>
    <property type="match status" value="1"/>
</dbReference>
<organism evidence="2 3">
    <name type="scientific">Ralstonia insidiosa</name>
    <dbReference type="NCBI Taxonomy" id="190721"/>
    <lineage>
        <taxon>Bacteria</taxon>
        <taxon>Pseudomonadati</taxon>
        <taxon>Pseudomonadota</taxon>
        <taxon>Betaproteobacteria</taxon>
        <taxon>Burkholderiales</taxon>
        <taxon>Burkholderiaceae</taxon>
        <taxon>Ralstonia</taxon>
    </lineage>
</organism>
<dbReference type="PANTHER" id="PTHR40590">
    <property type="entry name" value="CYTOPLASMIC PROTEIN-RELATED"/>
    <property type="match status" value="1"/>
</dbReference>
<dbReference type="Proteomes" id="UP000575469">
    <property type="component" value="Unassembled WGS sequence"/>
</dbReference>
<evidence type="ECO:0000313" key="2">
    <source>
        <dbReference type="EMBL" id="NMV41203.1"/>
    </source>
</evidence>
<evidence type="ECO:0000256" key="1">
    <source>
        <dbReference type="SAM" id="SignalP"/>
    </source>
</evidence>
<dbReference type="PANTHER" id="PTHR40590:SF1">
    <property type="entry name" value="CYTOPLASMIC PROTEIN"/>
    <property type="match status" value="1"/>
</dbReference>
<protein>
    <submittedName>
        <fullName evidence="2">TraB/GumN family protein</fullName>
    </submittedName>
</protein>
<reference evidence="2 3" key="1">
    <citation type="submission" date="2020-04" db="EMBL/GenBank/DDBJ databases">
        <title>Ralstonia insidiosa genome sequencing and assembly.</title>
        <authorList>
            <person name="Martins R.C.R."/>
            <person name="Perdigao-Neto L.V."/>
            <person name="Levin A.S.S."/>
            <person name="Costa S.F."/>
        </authorList>
    </citation>
    <scope>NUCLEOTIDE SEQUENCE [LARGE SCALE GENOMIC DNA]</scope>
    <source>
        <strain evidence="2 3">5047</strain>
    </source>
</reference>
<evidence type="ECO:0000313" key="3">
    <source>
        <dbReference type="Proteomes" id="UP000575469"/>
    </source>
</evidence>
<sequence length="316" mass="34375">MLRSFGLVDQFRTLAAFVCAATLASTPAIAQDGVPALAITAPNGAKSVLVATLHVPYQGMRQPAMSVLQGATSFVIESSRAQGPQPVELQGADLLDPEVFAGRASRAPWARSLTDTQVEFLQLRAKCAAPQRPDLAIEMLQHKSPRMAAAYAWIPCTELSNLSRDAIFAIAALRYNVAIVPLEDQTDLENRRRAVPDRIYWRLLMGGLNIARQREDFRQAVIAFNRGDYERIAALASLGNESPEDAAIYHRLMVHDRNLSWMPRLRQALDAGGAVVAVGAAHLPGSDGLIALLRADGYQVNDILLPNDTAMEMQAP</sequence>
<comment type="caution">
    <text evidence="2">The sequence shown here is derived from an EMBL/GenBank/DDBJ whole genome shotgun (WGS) entry which is preliminary data.</text>
</comment>
<dbReference type="CDD" id="cd14789">
    <property type="entry name" value="Tiki"/>
    <property type="match status" value="1"/>
</dbReference>
<feature type="chain" id="PRO_5032337560" evidence="1">
    <location>
        <begin position="31"/>
        <end position="316"/>
    </location>
</feature>